<keyword evidence="1" id="KW-0472">Membrane</keyword>
<reference evidence="2 3" key="1">
    <citation type="journal article" date="2016" name="Proc. Natl. Acad. Sci. U.S.A.">
        <title>Comparative genomics of biotechnologically important yeasts.</title>
        <authorList>
            <person name="Riley R."/>
            <person name="Haridas S."/>
            <person name="Wolfe K.H."/>
            <person name="Lopes M.R."/>
            <person name="Hittinger C.T."/>
            <person name="Goeker M."/>
            <person name="Salamov A.A."/>
            <person name="Wisecaver J.H."/>
            <person name="Long T.M."/>
            <person name="Calvey C.H."/>
            <person name="Aerts A.L."/>
            <person name="Barry K.W."/>
            <person name="Choi C."/>
            <person name="Clum A."/>
            <person name="Coughlan A.Y."/>
            <person name="Deshpande S."/>
            <person name="Douglass A.P."/>
            <person name="Hanson S.J."/>
            <person name="Klenk H.-P."/>
            <person name="LaButti K.M."/>
            <person name="Lapidus A."/>
            <person name="Lindquist E.A."/>
            <person name="Lipzen A.M."/>
            <person name="Meier-Kolthoff J.P."/>
            <person name="Ohm R.A."/>
            <person name="Otillar R.P."/>
            <person name="Pangilinan J.L."/>
            <person name="Peng Y."/>
            <person name="Rokas A."/>
            <person name="Rosa C.A."/>
            <person name="Scheuner C."/>
            <person name="Sibirny A.A."/>
            <person name="Slot J.C."/>
            <person name="Stielow J.B."/>
            <person name="Sun H."/>
            <person name="Kurtzman C.P."/>
            <person name="Blackwell M."/>
            <person name="Grigoriev I.V."/>
            <person name="Jeffries T.W."/>
        </authorList>
    </citation>
    <scope>NUCLEOTIDE SEQUENCE [LARGE SCALE GENOMIC DNA]</scope>
    <source>
        <strain evidence="3">ATCC 18201 / CBS 1600 / BCRC 20928 / JCM 3617 / NBRC 0987 / NRRL Y-1542</strain>
    </source>
</reference>
<dbReference type="RefSeq" id="XP_020070884.1">
    <property type="nucleotide sequence ID" value="XM_020214826.1"/>
</dbReference>
<gene>
    <name evidence="2" type="ORF">CYBJADRAFT_167258</name>
</gene>
<feature type="transmembrane region" description="Helical" evidence="1">
    <location>
        <begin position="6"/>
        <end position="24"/>
    </location>
</feature>
<evidence type="ECO:0000256" key="1">
    <source>
        <dbReference type="SAM" id="Phobius"/>
    </source>
</evidence>
<proteinExistence type="predicted"/>
<evidence type="ECO:0000313" key="3">
    <source>
        <dbReference type="Proteomes" id="UP000094389"/>
    </source>
</evidence>
<keyword evidence="1" id="KW-1133">Transmembrane helix</keyword>
<evidence type="ECO:0000313" key="2">
    <source>
        <dbReference type="EMBL" id="ODV73845.1"/>
    </source>
</evidence>
<protein>
    <recommendedName>
        <fullName evidence="4">Transmembrane protein</fullName>
    </recommendedName>
</protein>
<feature type="transmembrane region" description="Helical" evidence="1">
    <location>
        <begin position="109"/>
        <end position="132"/>
    </location>
</feature>
<keyword evidence="1" id="KW-0812">Transmembrane</keyword>
<dbReference type="AlphaFoldDB" id="A0A1E4S2Z0"/>
<accession>A0A1E4S2Z0</accession>
<name>A0A1E4S2Z0_CYBJN</name>
<keyword evidence="3" id="KW-1185">Reference proteome</keyword>
<dbReference type="GeneID" id="30989222"/>
<sequence length="148" mass="17050">MRSLCVLPLFFLLFSFFFVIYTCLSNSRCSSLQRLPVGGPANNLGEGTGSRNYQLEMVVCFKSRLKQMWFCQGEQTKTEGDDDDKQHRQRCLGGTNKKKRLSKQRWPPGCLLVIWWVLMCGCAAIACLIVWMDRTLRCDVLVWCLLLL</sequence>
<organism evidence="2 3">
    <name type="scientific">Cyberlindnera jadinii (strain ATCC 18201 / CBS 1600 / BCRC 20928 / JCM 3617 / NBRC 0987 / NRRL Y-1542)</name>
    <name type="common">Torula yeast</name>
    <name type="synonym">Candida utilis</name>
    <dbReference type="NCBI Taxonomy" id="983966"/>
    <lineage>
        <taxon>Eukaryota</taxon>
        <taxon>Fungi</taxon>
        <taxon>Dikarya</taxon>
        <taxon>Ascomycota</taxon>
        <taxon>Saccharomycotina</taxon>
        <taxon>Saccharomycetes</taxon>
        <taxon>Phaffomycetales</taxon>
        <taxon>Phaffomycetaceae</taxon>
        <taxon>Cyberlindnera</taxon>
    </lineage>
</organism>
<dbReference type="EMBL" id="KV453929">
    <property type="protein sequence ID" value="ODV73845.1"/>
    <property type="molecule type" value="Genomic_DNA"/>
</dbReference>
<evidence type="ECO:0008006" key="4">
    <source>
        <dbReference type="Google" id="ProtNLM"/>
    </source>
</evidence>
<dbReference type="Proteomes" id="UP000094389">
    <property type="component" value="Unassembled WGS sequence"/>
</dbReference>